<feature type="non-terminal residue" evidence="4">
    <location>
        <position position="294"/>
    </location>
</feature>
<dbReference type="PANTHER" id="PTHR24113:SF12">
    <property type="entry name" value="RAN GTPASE-ACTIVATING PROTEIN 1"/>
    <property type="match status" value="1"/>
</dbReference>
<dbReference type="AlphaFoldDB" id="A0A7J6LFI7"/>
<evidence type="ECO:0000313" key="5">
    <source>
        <dbReference type="Proteomes" id="UP000591131"/>
    </source>
</evidence>
<dbReference type="EMBL" id="JAAPAO010000512">
    <property type="protein sequence ID" value="KAF4658034.1"/>
    <property type="molecule type" value="Genomic_DNA"/>
</dbReference>
<dbReference type="GO" id="GO:0005634">
    <property type="term" value="C:nucleus"/>
    <property type="evidence" value="ECO:0007669"/>
    <property type="project" value="TreeGrafter"/>
</dbReference>
<evidence type="ECO:0000313" key="4">
    <source>
        <dbReference type="EMBL" id="KAF4658034.1"/>
    </source>
</evidence>
<dbReference type="GO" id="GO:0006913">
    <property type="term" value="P:nucleocytoplasmic transport"/>
    <property type="evidence" value="ECO:0007669"/>
    <property type="project" value="TreeGrafter"/>
</dbReference>
<keyword evidence="3" id="KW-0677">Repeat</keyword>
<dbReference type="InterPro" id="IPR027038">
    <property type="entry name" value="RanGap"/>
</dbReference>
<keyword evidence="5" id="KW-1185">Reference proteome</keyword>
<gene>
    <name evidence="4" type="ORF">FOL47_008209</name>
</gene>
<dbReference type="SMART" id="SM00368">
    <property type="entry name" value="LRR_RI"/>
    <property type="match status" value="2"/>
</dbReference>
<dbReference type="GO" id="GO:0031267">
    <property type="term" value="F:small GTPase binding"/>
    <property type="evidence" value="ECO:0007669"/>
    <property type="project" value="TreeGrafter"/>
</dbReference>
<proteinExistence type="predicted"/>
<dbReference type="GO" id="GO:0005829">
    <property type="term" value="C:cytosol"/>
    <property type="evidence" value="ECO:0007669"/>
    <property type="project" value="TreeGrafter"/>
</dbReference>
<dbReference type="Gene3D" id="3.80.10.10">
    <property type="entry name" value="Ribonuclease Inhibitor"/>
    <property type="match status" value="1"/>
</dbReference>
<protein>
    <submittedName>
        <fullName evidence="4">Uncharacterized protein</fullName>
    </submittedName>
</protein>
<accession>A0A7J6LFI7</accession>
<evidence type="ECO:0000256" key="1">
    <source>
        <dbReference type="ARBA" id="ARBA00022468"/>
    </source>
</evidence>
<name>A0A7J6LFI7_PERCH</name>
<sequence>VGGLRRLVLAKLPEEEVMSAKVWIEGLEDMGNDRRKSAQACQCTIRIRAKRLRGGELGRLLDYLVRSDNFQHYVVDMLYNIPNSVKMLPHYDNVSRLRWDGLETWTDETYPDSPDEEGYIPNLNASTNPQWIQSAVQESTNLHHRQSECIRLRWSGNDIGDTPIIALCSLSRLGTCPIIELNLWKAGLSEVGVASLAKAIGNNNLKNLHILNLEDNFLTPTGCKALFKSLRRCLLLEELFIGSNVLEDSLIEFADALCHVRELTILGMSRASLQFNYGSYTIDRLPSASRQSNM</sequence>
<comment type="caution">
    <text evidence="4">The sequence shown here is derived from an EMBL/GenBank/DDBJ whole genome shotgun (WGS) entry which is preliminary data.</text>
</comment>
<dbReference type="PANTHER" id="PTHR24113">
    <property type="entry name" value="RAN GTPASE-ACTIVATING PROTEIN 1"/>
    <property type="match status" value="1"/>
</dbReference>
<dbReference type="GO" id="GO:0048471">
    <property type="term" value="C:perinuclear region of cytoplasm"/>
    <property type="evidence" value="ECO:0007669"/>
    <property type="project" value="TreeGrafter"/>
</dbReference>
<dbReference type="SUPFAM" id="SSF52047">
    <property type="entry name" value="RNI-like"/>
    <property type="match status" value="1"/>
</dbReference>
<evidence type="ECO:0000256" key="3">
    <source>
        <dbReference type="ARBA" id="ARBA00022737"/>
    </source>
</evidence>
<dbReference type="Proteomes" id="UP000591131">
    <property type="component" value="Unassembled WGS sequence"/>
</dbReference>
<organism evidence="4 5">
    <name type="scientific">Perkinsus chesapeaki</name>
    <name type="common">Clam parasite</name>
    <name type="synonym">Perkinsus andrewsi</name>
    <dbReference type="NCBI Taxonomy" id="330153"/>
    <lineage>
        <taxon>Eukaryota</taxon>
        <taxon>Sar</taxon>
        <taxon>Alveolata</taxon>
        <taxon>Perkinsozoa</taxon>
        <taxon>Perkinsea</taxon>
        <taxon>Perkinsida</taxon>
        <taxon>Perkinsidae</taxon>
        <taxon>Perkinsus</taxon>
    </lineage>
</organism>
<reference evidence="4 5" key="1">
    <citation type="submission" date="2020-04" db="EMBL/GenBank/DDBJ databases">
        <title>Perkinsus chesapeaki whole genome sequence.</title>
        <authorList>
            <person name="Bogema D.R."/>
        </authorList>
    </citation>
    <scope>NUCLEOTIDE SEQUENCE [LARGE SCALE GENOMIC DNA]</scope>
    <source>
        <strain evidence="4">ATCC PRA-425</strain>
    </source>
</reference>
<dbReference type="GO" id="GO:0005096">
    <property type="term" value="F:GTPase activator activity"/>
    <property type="evidence" value="ECO:0007669"/>
    <property type="project" value="UniProtKB-KW"/>
</dbReference>
<keyword evidence="1" id="KW-0343">GTPase activation</keyword>
<keyword evidence="2" id="KW-0433">Leucine-rich repeat</keyword>
<dbReference type="InterPro" id="IPR032675">
    <property type="entry name" value="LRR_dom_sf"/>
</dbReference>
<evidence type="ECO:0000256" key="2">
    <source>
        <dbReference type="ARBA" id="ARBA00022614"/>
    </source>
</evidence>